<dbReference type="Pfam" id="PF05402">
    <property type="entry name" value="PqqD"/>
    <property type="match status" value="1"/>
</dbReference>
<sequence length="87" mass="9698">MTSYKIKDDVLAQQVADEMVILEPEHGNYYTVNGVGASMIAMLREAKSLSEITQNIANQYEVEEQTAKADYLELLEKLKAEGLVEAC</sequence>
<dbReference type="EMBL" id="CP064795">
    <property type="protein sequence ID" value="QPG05146.1"/>
    <property type="molecule type" value="Genomic_DNA"/>
</dbReference>
<dbReference type="InterPro" id="IPR008792">
    <property type="entry name" value="PQQD"/>
</dbReference>
<proteinExistence type="predicted"/>
<dbReference type="RefSeq" id="WP_195810237.1">
    <property type="nucleotide sequence ID" value="NZ_CP064795.1"/>
</dbReference>
<evidence type="ECO:0000313" key="1">
    <source>
        <dbReference type="EMBL" id="QPG05146.1"/>
    </source>
</evidence>
<accession>A0A7S9HD35</accession>
<dbReference type="InterPro" id="IPR041881">
    <property type="entry name" value="PqqD_sf"/>
</dbReference>
<protein>
    <submittedName>
        <fullName evidence="1">PqqD family protein</fullName>
    </submittedName>
</protein>
<reference evidence="1 2" key="1">
    <citation type="submission" date="2020-11" db="EMBL/GenBank/DDBJ databases">
        <title>Complete genome sequence for Salinimonas sp. strain G2-b.</title>
        <authorList>
            <person name="Park S.-J."/>
        </authorList>
    </citation>
    <scope>NUCLEOTIDE SEQUENCE [LARGE SCALE GENOMIC DNA]</scope>
    <source>
        <strain evidence="1 2">G2-b</strain>
    </source>
</reference>
<dbReference type="Proteomes" id="UP000595095">
    <property type="component" value="Chromosome"/>
</dbReference>
<evidence type="ECO:0000313" key="2">
    <source>
        <dbReference type="Proteomes" id="UP000595095"/>
    </source>
</evidence>
<organism evidence="1 2">
    <name type="scientific">Salinimonas marina</name>
    <dbReference type="NCBI Taxonomy" id="2785918"/>
    <lineage>
        <taxon>Bacteria</taxon>
        <taxon>Pseudomonadati</taxon>
        <taxon>Pseudomonadota</taxon>
        <taxon>Gammaproteobacteria</taxon>
        <taxon>Alteromonadales</taxon>
        <taxon>Alteromonadaceae</taxon>
        <taxon>Alteromonas/Salinimonas group</taxon>
        <taxon>Salinimonas</taxon>
    </lineage>
</organism>
<dbReference type="Gene3D" id="1.10.10.1150">
    <property type="entry name" value="Coenzyme PQQ synthesis protein D (PqqD)"/>
    <property type="match status" value="1"/>
</dbReference>
<dbReference type="AlphaFoldDB" id="A0A7S9HD35"/>
<dbReference type="KEGG" id="smaa:IT774_13575"/>
<name>A0A7S9HD35_9ALTE</name>
<keyword evidence="2" id="KW-1185">Reference proteome</keyword>
<gene>
    <name evidence="1" type="ORF">IT774_13575</name>
</gene>